<dbReference type="InterPro" id="IPR051798">
    <property type="entry name" value="Class-II_PLP-Dep_Aminotrans"/>
</dbReference>
<dbReference type="SUPFAM" id="SSF53383">
    <property type="entry name" value="PLP-dependent transferases"/>
    <property type="match status" value="1"/>
</dbReference>
<evidence type="ECO:0000256" key="3">
    <source>
        <dbReference type="ARBA" id="ARBA00022898"/>
    </source>
</evidence>
<dbReference type="Gene3D" id="3.40.640.10">
    <property type="entry name" value="Type I PLP-dependent aspartate aminotransferase-like (Major domain)"/>
    <property type="match status" value="1"/>
</dbReference>
<comment type="cofactor">
    <cofactor evidence="1">
        <name>pyridoxal 5'-phosphate</name>
        <dbReference type="ChEBI" id="CHEBI:597326"/>
    </cofactor>
</comment>
<sequence length="397" mass="46045">MKYDFETLIDRKKQGSFKWIDMYNKKPNVSENVIPLSVADMEIVNAPEIREGLKKYIDETILGYTIANDSFYDAVISWMDRRHNFKIKKEWIINTPGVVPALFTAVRAFTQKNEGVIVMSPVYYPFFNAIKLQDRKVINCPLIKEDENYTIDYELLNELASKEENKVLLFCSPHNPVGRVWKKEELEKISEIVLKNNLILLSDEIHHDLVMRGNKHLVLQTLSEELADKTVTFTAPSKTFNLAGMGMSNIIIKNKELRDEFIEEVNNINGIALNVLGYKACEIAYNECEEWLEECLLHIEKNQKIFKEFFEVNFPEIKVKLNEGTYLQWVNFNCLGMNSEELEEFMINEAELFLDEGYIFGDGGEGYERFNLAVPSDVLIEALNRLKVAVDRLKHNI</sequence>
<evidence type="ECO:0000313" key="7">
    <source>
        <dbReference type="EMBL" id="SUB74864.1"/>
    </source>
</evidence>
<dbReference type="Proteomes" id="UP000254777">
    <property type="component" value="Unassembled WGS sequence"/>
</dbReference>
<evidence type="ECO:0000256" key="1">
    <source>
        <dbReference type="ARBA" id="ARBA00001933"/>
    </source>
</evidence>
<reference evidence="7 8" key="1">
    <citation type="submission" date="2018-06" db="EMBL/GenBank/DDBJ databases">
        <authorList>
            <consortium name="Pathogen Informatics"/>
            <person name="Doyle S."/>
        </authorList>
    </citation>
    <scope>NUCLEOTIDE SEQUENCE [LARGE SCALE GENOMIC DNA]</scope>
    <source>
        <strain evidence="7 8">NCTC11088</strain>
    </source>
</reference>
<keyword evidence="3" id="KW-0663">Pyridoxal phosphate</keyword>
<keyword evidence="4 7" id="KW-0456">Lyase</keyword>
<dbReference type="InterPro" id="IPR015424">
    <property type="entry name" value="PyrdxlP-dep_Trfase"/>
</dbReference>
<feature type="domain" description="Aminotransferase class I/classII large" evidence="6">
    <location>
        <begin position="46"/>
        <end position="385"/>
    </location>
</feature>
<protein>
    <recommendedName>
        <fullName evidence="2">cysteine-S-conjugate beta-lyase</fullName>
        <ecNumber evidence="2">4.4.1.13</ecNumber>
    </recommendedName>
</protein>
<dbReference type="InterPro" id="IPR015421">
    <property type="entry name" value="PyrdxlP-dep_Trfase_major"/>
</dbReference>
<dbReference type="GO" id="GO:0047804">
    <property type="term" value="F:cysteine-S-conjugate beta-lyase activity"/>
    <property type="evidence" value="ECO:0007669"/>
    <property type="project" value="UniProtKB-EC"/>
</dbReference>
<dbReference type="AlphaFoldDB" id="A0A379DA88"/>
<gene>
    <name evidence="7" type="primary">patB_1</name>
    <name evidence="7" type="ORF">NCTC11088_00626</name>
</gene>
<dbReference type="PANTHER" id="PTHR43525">
    <property type="entry name" value="PROTEIN MALY"/>
    <property type="match status" value="1"/>
</dbReference>
<dbReference type="RefSeq" id="WP_004819301.1">
    <property type="nucleotide sequence ID" value="NZ_UGTH01000001.1"/>
</dbReference>
<evidence type="ECO:0000259" key="6">
    <source>
        <dbReference type="Pfam" id="PF00155"/>
    </source>
</evidence>
<accession>A0A379DA88</accession>
<dbReference type="InterPro" id="IPR015422">
    <property type="entry name" value="PyrdxlP-dep_Trfase_small"/>
</dbReference>
<evidence type="ECO:0000256" key="4">
    <source>
        <dbReference type="ARBA" id="ARBA00023239"/>
    </source>
</evidence>
<evidence type="ECO:0000313" key="8">
    <source>
        <dbReference type="Proteomes" id="UP000254777"/>
    </source>
</evidence>
<dbReference type="Gene3D" id="3.90.1150.10">
    <property type="entry name" value="Aspartate Aminotransferase, domain 1"/>
    <property type="match status" value="1"/>
</dbReference>
<dbReference type="EMBL" id="UGTH01000001">
    <property type="protein sequence ID" value="SUB74864.1"/>
    <property type="molecule type" value="Genomic_DNA"/>
</dbReference>
<name>A0A379DA88_9FIRM</name>
<evidence type="ECO:0000256" key="2">
    <source>
        <dbReference type="ARBA" id="ARBA00012224"/>
    </source>
</evidence>
<dbReference type="InterPro" id="IPR004839">
    <property type="entry name" value="Aminotransferase_I/II_large"/>
</dbReference>
<dbReference type="NCBIfam" id="TIGR04350">
    <property type="entry name" value="C_S_lyase_PatB"/>
    <property type="match status" value="1"/>
</dbReference>
<dbReference type="EC" id="4.4.1.13" evidence="2"/>
<organism evidence="7 8">
    <name type="scientific">Peptoniphilus indolicus</name>
    <dbReference type="NCBI Taxonomy" id="33030"/>
    <lineage>
        <taxon>Bacteria</taxon>
        <taxon>Bacillati</taxon>
        <taxon>Bacillota</taxon>
        <taxon>Tissierellia</taxon>
        <taxon>Tissierellales</taxon>
        <taxon>Peptoniphilaceae</taxon>
        <taxon>Peptoniphilus</taxon>
    </lineage>
</organism>
<dbReference type="GO" id="GO:0030170">
    <property type="term" value="F:pyridoxal phosphate binding"/>
    <property type="evidence" value="ECO:0007669"/>
    <property type="project" value="InterPro"/>
</dbReference>
<evidence type="ECO:0000256" key="5">
    <source>
        <dbReference type="ARBA" id="ARBA00037974"/>
    </source>
</evidence>
<dbReference type="InterPro" id="IPR027619">
    <property type="entry name" value="C-S_lyase_PatB-like"/>
</dbReference>
<dbReference type="PANTHER" id="PTHR43525:SF1">
    <property type="entry name" value="PROTEIN MALY"/>
    <property type="match status" value="1"/>
</dbReference>
<comment type="similarity">
    <text evidence="5">Belongs to the class-II pyridoxal-phosphate-dependent aminotransferase family. MalY/PatB cystathionine beta-lyase subfamily.</text>
</comment>
<dbReference type="CDD" id="cd00609">
    <property type="entry name" value="AAT_like"/>
    <property type="match status" value="1"/>
</dbReference>
<proteinExistence type="inferred from homology"/>
<dbReference type="Pfam" id="PF00155">
    <property type="entry name" value="Aminotran_1_2"/>
    <property type="match status" value="1"/>
</dbReference>